<comment type="caution">
    <text evidence="2">The sequence shown here is derived from an EMBL/GenBank/DDBJ whole genome shotgun (WGS) entry which is preliminary data.</text>
</comment>
<organism evidence="2">
    <name type="scientific">marine sediment metagenome</name>
    <dbReference type="NCBI Taxonomy" id="412755"/>
    <lineage>
        <taxon>unclassified sequences</taxon>
        <taxon>metagenomes</taxon>
        <taxon>ecological metagenomes</taxon>
    </lineage>
</organism>
<gene>
    <name evidence="2" type="ORF">S03H2_70068</name>
</gene>
<reference evidence="2" key="1">
    <citation type="journal article" date="2014" name="Front. Microbiol.">
        <title>High frequency of phylogenetically diverse reductive dehalogenase-homologous genes in deep subseafloor sedimentary metagenomes.</title>
        <authorList>
            <person name="Kawai M."/>
            <person name="Futagami T."/>
            <person name="Toyoda A."/>
            <person name="Takaki Y."/>
            <person name="Nishi S."/>
            <person name="Hori S."/>
            <person name="Arai W."/>
            <person name="Tsubouchi T."/>
            <person name="Morono Y."/>
            <person name="Uchiyama I."/>
            <person name="Ito T."/>
            <person name="Fujiyama A."/>
            <person name="Inagaki F."/>
            <person name="Takami H."/>
        </authorList>
    </citation>
    <scope>NUCLEOTIDE SEQUENCE</scope>
    <source>
        <strain evidence="2">Expedition CK06-06</strain>
    </source>
</reference>
<dbReference type="Gene3D" id="3.90.25.10">
    <property type="entry name" value="UDP-galactose 4-epimerase, domain 1"/>
    <property type="match status" value="1"/>
</dbReference>
<name>X1M678_9ZZZZ</name>
<feature type="domain" description="NAD-dependent epimerase/dehydratase" evidence="1">
    <location>
        <begin position="1"/>
        <end position="52"/>
    </location>
</feature>
<dbReference type="InterPro" id="IPR001509">
    <property type="entry name" value="Epimerase_deHydtase"/>
</dbReference>
<dbReference type="SUPFAM" id="SSF51735">
    <property type="entry name" value="NAD(P)-binding Rossmann-fold domains"/>
    <property type="match status" value="1"/>
</dbReference>
<feature type="non-terminal residue" evidence="2">
    <location>
        <position position="53"/>
    </location>
</feature>
<evidence type="ECO:0000259" key="1">
    <source>
        <dbReference type="Pfam" id="PF01370"/>
    </source>
</evidence>
<dbReference type="InterPro" id="IPR036291">
    <property type="entry name" value="NAD(P)-bd_dom_sf"/>
</dbReference>
<dbReference type="EMBL" id="BARU01046455">
    <property type="protein sequence ID" value="GAI01874.1"/>
    <property type="molecule type" value="Genomic_DNA"/>
</dbReference>
<accession>X1M678</accession>
<sequence length="53" mass="5821">MYGPRQNIGTYAAVIPVTIRRILNGKKPVIEGDGDQTRDFTYVGDVVEAALKL</sequence>
<evidence type="ECO:0000313" key="2">
    <source>
        <dbReference type="EMBL" id="GAI01874.1"/>
    </source>
</evidence>
<proteinExistence type="predicted"/>
<dbReference type="AlphaFoldDB" id="X1M678"/>
<dbReference type="Pfam" id="PF01370">
    <property type="entry name" value="Epimerase"/>
    <property type="match status" value="1"/>
</dbReference>
<protein>
    <recommendedName>
        <fullName evidence="1">NAD-dependent epimerase/dehydratase domain-containing protein</fullName>
    </recommendedName>
</protein>